<evidence type="ECO:0000313" key="3">
    <source>
        <dbReference type="EnsemblMetazoa" id="Aqu2.1.12327_001"/>
    </source>
</evidence>
<dbReference type="OrthoDB" id="5984724at2759"/>
<dbReference type="InterPro" id="IPR012337">
    <property type="entry name" value="RNaseH-like_sf"/>
</dbReference>
<dbReference type="AlphaFoldDB" id="A0A1X7TCN7"/>
<dbReference type="InterPro" id="IPR036397">
    <property type="entry name" value="RNaseH_sf"/>
</dbReference>
<dbReference type="InterPro" id="IPR001584">
    <property type="entry name" value="Integrase_cat-core"/>
</dbReference>
<dbReference type="InterPro" id="IPR041588">
    <property type="entry name" value="Integrase_H2C2"/>
</dbReference>
<dbReference type="Pfam" id="PF18701">
    <property type="entry name" value="DUF5641"/>
    <property type="match status" value="1"/>
</dbReference>
<dbReference type="PANTHER" id="PTHR47331:SF1">
    <property type="entry name" value="GAG-LIKE PROTEIN"/>
    <property type="match status" value="1"/>
</dbReference>
<evidence type="ECO:0000256" key="1">
    <source>
        <dbReference type="SAM" id="MobiDB-lite"/>
    </source>
</evidence>
<feature type="compositionally biased region" description="Low complexity" evidence="1">
    <location>
        <begin position="717"/>
        <end position="730"/>
    </location>
</feature>
<protein>
    <recommendedName>
        <fullName evidence="2">Integrase catalytic domain-containing protein</fullName>
    </recommendedName>
</protein>
<feature type="region of interest" description="Disordered" evidence="1">
    <location>
        <begin position="589"/>
        <end position="811"/>
    </location>
</feature>
<evidence type="ECO:0000259" key="2">
    <source>
        <dbReference type="PROSITE" id="PS50994"/>
    </source>
</evidence>
<dbReference type="EnsemblMetazoa" id="Aqu2.1.12327_001">
    <property type="protein sequence ID" value="Aqu2.1.12327_001"/>
    <property type="gene ID" value="Aqu2.1.12327"/>
</dbReference>
<feature type="compositionally biased region" description="Basic and acidic residues" evidence="1">
    <location>
        <begin position="655"/>
        <end position="716"/>
    </location>
</feature>
<dbReference type="GO" id="GO:0015074">
    <property type="term" value="P:DNA integration"/>
    <property type="evidence" value="ECO:0007669"/>
    <property type="project" value="InterPro"/>
</dbReference>
<feature type="compositionally biased region" description="Low complexity" evidence="1">
    <location>
        <begin position="593"/>
        <end position="603"/>
    </location>
</feature>
<dbReference type="InterPro" id="IPR040676">
    <property type="entry name" value="DUF5641"/>
</dbReference>
<dbReference type="GO" id="GO:0003676">
    <property type="term" value="F:nucleic acid binding"/>
    <property type="evidence" value="ECO:0007669"/>
    <property type="project" value="InterPro"/>
</dbReference>
<feature type="compositionally biased region" description="Basic and acidic residues" evidence="1">
    <location>
        <begin position="618"/>
        <end position="640"/>
    </location>
</feature>
<feature type="compositionally biased region" description="Basic and acidic residues" evidence="1">
    <location>
        <begin position="761"/>
        <end position="779"/>
    </location>
</feature>
<dbReference type="eggNOG" id="KOG0017">
    <property type="taxonomic scope" value="Eukaryota"/>
</dbReference>
<feature type="domain" description="Integrase catalytic" evidence="2">
    <location>
        <begin position="279"/>
        <end position="465"/>
    </location>
</feature>
<feature type="compositionally biased region" description="Polar residues" evidence="1">
    <location>
        <begin position="780"/>
        <end position="793"/>
    </location>
</feature>
<feature type="compositionally biased region" description="Low complexity" evidence="1">
    <location>
        <begin position="641"/>
        <end position="654"/>
    </location>
</feature>
<name>A0A1X7TCN7_AMPQE</name>
<sequence length="844" mass="96439">MFGVNCSPFLLNATVRTHLEQFVDEYTEIVPKLMDAIYVDDVVSGAHTEEATEEIFYTTKQLLSKAGFNLRKFISNSEVLQQKVELQEERAKNDKGESYAKLAIGKTVEPVKGEAFSRLTKLLRLTSLVLKVIGKMCKIEANETDDRRRAEQIWIKEAQKTVMNDMLFQEWKVQFALFEGKDGIWRCSGRLGNSNMTEESKYPILLPRQHHFTQLVIVKAHERVMHNGIKDTLTEVRSQYWIIRGRSLIKKLLHKCKTCRVIQSRHLQAPPPPLPSFRVQETPPFVHTGVDYAGPLFVKEKEKDACKQKVWISLFTCCVTRAVHLELVNDLTSQAFIRCFKRFTARRGVPALVVSDNGTTFKGASKILEKIIERTEVQHHFGDLAIRWTYNVERAPWWGGLFERLVQSTKRCLRKYIGKAKLTHEELMTVTIEVEAVLNSRPLTYITTFQDGEPLTPSHLLTGKRILSLPDHLGYKELVNQSYDTEVRRRMEYLDTVLKGFWKKWHMEYLRELRERQRIRARNSRTTPISVGDIVIVHEDNVPRNFWKLGRVEDTITGKDGITRAAVVKVHFKDGKTKLLNRPIQRLYPLEIQDSQDGSQDSQDGSKDSQDGSQDSQDGSKDSQVRHRSQDSQDGSKDSQDGSQDAQDGSQDSQDGSKDSQVRHRSKDSQDGSKDSQVRHRSQDSQDGSKDSQVRHRSQDSQDGSKDSQDGSKDSQDGSQDAQVGSQDSQDGSKDSQDGSQDSQVRHRSTDSQVGSQDSQDGSKDSQVRCRYKDSHEGSQDPQIRRSQGKPLTSRSRRVAAQQARDKMKRHKRHIRLSSPLFRCIHGCQGDKRWESHALVDCIY</sequence>
<proteinExistence type="predicted"/>
<accession>A0A1X7TCN7</accession>
<dbReference type="Gene3D" id="1.10.340.70">
    <property type="match status" value="1"/>
</dbReference>
<feature type="compositionally biased region" description="Low complexity" evidence="1">
    <location>
        <begin position="751"/>
        <end position="760"/>
    </location>
</feature>
<dbReference type="Pfam" id="PF17921">
    <property type="entry name" value="Integrase_H2C2"/>
    <property type="match status" value="1"/>
</dbReference>
<dbReference type="PROSITE" id="PS50994">
    <property type="entry name" value="INTEGRASE"/>
    <property type="match status" value="1"/>
</dbReference>
<reference evidence="3" key="1">
    <citation type="submission" date="2017-05" db="UniProtKB">
        <authorList>
            <consortium name="EnsemblMetazoa"/>
        </authorList>
    </citation>
    <scope>IDENTIFICATION</scope>
</reference>
<dbReference type="SUPFAM" id="SSF53098">
    <property type="entry name" value="Ribonuclease H-like"/>
    <property type="match status" value="1"/>
</dbReference>
<dbReference type="InParanoid" id="A0A1X7TCN7"/>
<dbReference type="Gene3D" id="3.30.420.10">
    <property type="entry name" value="Ribonuclease H-like superfamily/Ribonuclease H"/>
    <property type="match status" value="1"/>
</dbReference>
<dbReference type="PANTHER" id="PTHR47331">
    <property type="entry name" value="PHD-TYPE DOMAIN-CONTAINING PROTEIN"/>
    <property type="match status" value="1"/>
</dbReference>
<organism evidence="3">
    <name type="scientific">Amphimedon queenslandica</name>
    <name type="common">Sponge</name>
    <dbReference type="NCBI Taxonomy" id="400682"/>
    <lineage>
        <taxon>Eukaryota</taxon>
        <taxon>Metazoa</taxon>
        <taxon>Porifera</taxon>
        <taxon>Demospongiae</taxon>
        <taxon>Heteroscleromorpha</taxon>
        <taxon>Haplosclerida</taxon>
        <taxon>Niphatidae</taxon>
        <taxon>Amphimedon</taxon>
    </lineage>
</organism>